<feature type="domain" description="Peptidase S54 rhomboid" evidence="8">
    <location>
        <begin position="72"/>
        <end position="219"/>
    </location>
</feature>
<reference evidence="10" key="1">
    <citation type="submission" date="2015-07" db="EMBL/GenBank/DDBJ databases">
        <authorList>
            <person name="Rodrigo-Torres Lidia"/>
            <person name="Arahal R.David."/>
        </authorList>
    </citation>
    <scope>NUCLEOTIDE SEQUENCE [LARGE SCALE GENOMIC DNA]</scope>
    <source>
        <strain evidence="10">CECT 5096</strain>
    </source>
</reference>
<dbReference type="STRING" id="311410.LA5095_02373"/>
<comment type="similarity">
    <text evidence="2">Belongs to the peptidase S54 family.</text>
</comment>
<organism evidence="9 10">
    <name type="scientific">Roseibium album</name>
    <dbReference type="NCBI Taxonomy" id="311410"/>
    <lineage>
        <taxon>Bacteria</taxon>
        <taxon>Pseudomonadati</taxon>
        <taxon>Pseudomonadota</taxon>
        <taxon>Alphaproteobacteria</taxon>
        <taxon>Hyphomicrobiales</taxon>
        <taxon>Stappiaceae</taxon>
        <taxon>Roseibium</taxon>
    </lineage>
</organism>
<feature type="transmembrane region" description="Helical" evidence="7">
    <location>
        <begin position="76"/>
        <end position="100"/>
    </location>
</feature>
<keyword evidence="5 7" id="KW-1133">Transmembrane helix</keyword>
<gene>
    <name evidence="9" type="ORF">LA5096_01229</name>
</gene>
<accession>A0A0M6Z717</accession>
<feature type="transmembrane region" description="Helical" evidence="7">
    <location>
        <begin position="112"/>
        <end position="130"/>
    </location>
</feature>
<dbReference type="InterPro" id="IPR022764">
    <property type="entry name" value="Peptidase_S54_rhomboid_dom"/>
</dbReference>
<dbReference type="Proteomes" id="UP000049983">
    <property type="component" value="Unassembled WGS sequence"/>
</dbReference>
<dbReference type="OrthoDB" id="9813074at2"/>
<evidence type="ECO:0000256" key="4">
    <source>
        <dbReference type="ARBA" id="ARBA00022801"/>
    </source>
</evidence>
<dbReference type="PANTHER" id="PTHR43731:SF14">
    <property type="entry name" value="PRESENILIN-ASSOCIATED RHOMBOID-LIKE PROTEIN, MITOCHONDRIAL"/>
    <property type="match status" value="1"/>
</dbReference>
<sequence length="233" mass="25599">MFIPLHDQNQLDHVPRPYVNLALIAVNVVIFLGFQGAGELQAVGASSISHGLIPVVLFDIRDLAPQFQVLPDWMSLISYAFLHGSFMHLIGNMLFLWVFGDNVEDAMGHFRYLVFYLACAVIAGLAYAVLDLNSDTPLIGASGAVSGVVAAYLMLHPRVKVWVLAFGRIPLRLTTQWLLGAWIVYQIFNAIVAEDSQVAWIAHVGGLVAGAILIVFFRRKGVPLFDRNLDPTG</sequence>
<dbReference type="EMBL" id="CXWC01000002">
    <property type="protein sequence ID" value="CTQ66798.1"/>
    <property type="molecule type" value="Genomic_DNA"/>
</dbReference>
<keyword evidence="4" id="KW-0378">Hydrolase</keyword>
<feature type="transmembrane region" description="Helical" evidence="7">
    <location>
        <begin position="198"/>
        <end position="217"/>
    </location>
</feature>
<dbReference type="InterPro" id="IPR050925">
    <property type="entry name" value="Rhomboid_protease_S54"/>
</dbReference>
<keyword evidence="3 7" id="KW-0812">Transmembrane</keyword>
<evidence type="ECO:0000256" key="2">
    <source>
        <dbReference type="ARBA" id="ARBA00009045"/>
    </source>
</evidence>
<dbReference type="GeneID" id="97668655"/>
<dbReference type="InterPro" id="IPR035952">
    <property type="entry name" value="Rhomboid-like_sf"/>
</dbReference>
<evidence type="ECO:0000256" key="3">
    <source>
        <dbReference type="ARBA" id="ARBA00022692"/>
    </source>
</evidence>
<evidence type="ECO:0000256" key="5">
    <source>
        <dbReference type="ARBA" id="ARBA00022989"/>
    </source>
</evidence>
<feature type="transmembrane region" description="Helical" evidence="7">
    <location>
        <begin position="18"/>
        <end position="37"/>
    </location>
</feature>
<name>A0A0M6Z717_9HYPH</name>
<dbReference type="Pfam" id="PF01694">
    <property type="entry name" value="Rhomboid"/>
    <property type="match status" value="1"/>
</dbReference>
<dbReference type="PANTHER" id="PTHR43731">
    <property type="entry name" value="RHOMBOID PROTEASE"/>
    <property type="match status" value="1"/>
</dbReference>
<dbReference type="GO" id="GO:0016020">
    <property type="term" value="C:membrane"/>
    <property type="evidence" value="ECO:0007669"/>
    <property type="project" value="UniProtKB-SubCell"/>
</dbReference>
<keyword evidence="6 7" id="KW-0472">Membrane</keyword>
<evidence type="ECO:0000313" key="9">
    <source>
        <dbReference type="EMBL" id="CTQ66798.1"/>
    </source>
</evidence>
<feature type="transmembrane region" description="Helical" evidence="7">
    <location>
        <begin position="176"/>
        <end position="192"/>
    </location>
</feature>
<evidence type="ECO:0000256" key="1">
    <source>
        <dbReference type="ARBA" id="ARBA00004141"/>
    </source>
</evidence>
<dbReference type="RefSeq" id="WP_055115108.1">
    <property type="nucleotide sequence ID" value="NZ_CXWA01000002.1"/>
</dbReference>
<dbReference type="SUPFAM" id="SSF144091">
    <property type="entry name" value="Rhomboid-like"/>
    <property type="match status" value="1"/>
</dbReference>
<evidence type="ECO:0000259" key="8">
    <source>
        <dbReference type="Pfam" id="PF01694"/>
    </source>
</evidence>
<protein>
    <submittedName>
        <fullName evidence="9">Rhombosortase</fullName>
    </submittedName>
</protein>
<evidence type="ECO:0000313" key="10">
    <source>
        <dbReference type="Proteomes" id="UP000049983"/>
    </source>
</evidence>
<keyword evidence="10" id="KW-1185">Reference proteome</keyword>
<feature type="transmembrane region" description="Helical" evidence="7">
    <location>
        <begin position="136"/>
        <end position="155"/>
    </location>
</feature>
<evidence type="ECO:0000256" key="7">
    <source>
        <dbReference type="SAM" id="Phobius"/>
    </source>
</evidence>
<comment type="subcellular location">
    <subcellularLocation>
        <location evidence="1">Membrane</location>
        <topology evidence="1">Multi-pass membrane protein</topology>
    </subcellularLocation>
</comment>
<dbReference type="AlphaFoldDB" id="A0A0M6Z717"/>
<dbReference type="GO" id="GO:0004252">
    <property type="term" value="F:serine-type endopeptidase activity"/>
    <property type="evidence" value="ECO:0007669"/>
    <property type="project" value="InterPro"/>
</dbReference>
<dbReference type="Gene3D" id="1.20.1540.10">
    <property type="entry name" value="Rhomboid-like"/>
    <property type="match status" value="1"/>
</dbReference>
<evidence type="ECO:0000256" key="6">
    <source>
        <dbReference type="ARBA" id="ARBA00023136"/>
    </source>
</evidence>
<proteinExistence type="inferred from homology"/>